<sequence>MHTLQKDAYLVFRSMCKLSTKNEIKSKVLSLEILLEIVKAGGVAFHSSDIFISGIKHHLCVSLTQNMMFKVHLKPQIEVFFQYILLHILEAKSSSLQHKIQVLEALTWICQNPQTVVGLYVNYDCDWKARNLFQSLVYNLNIVAWGGHLGEVSVIPETV</sequence>
<dbReference type="PANTHER" id="PTHR10663:SF375">
    <property type="entry name" value="LD29171P"/>
    <property type="match status" value="1"/>
</dbReference>
<evidence type="ECO:0000313" key="3">
    <source>
        <dbReference type="Proteomes" id="UP001286313"/>
    </source>
</evidence>
<dbReference type="InterPro" id="IPR032691">
    <property type="entry name" value="Mon2/Sec7/BIG1-like_HUS"/>
</dbReference>
<organism evidence="2 3">
    <name type="scientific">Petrolisthes cinctipes</name>
    <name type="common">Flat porcelain crab</name>
    <dbReference type="NCBI Taxonomy" id="88211"/>
    <lineage>
        <taxon>Eukaryota</taxon>
        <taxon>Metazoa</taxon>
        <taxon>Ecdysozoa</taxon>
        <taxon>Arthropoda</taxon>
        <taxon>Crustacea</taxon>
        <taxon>Multicrustacea</taxon>
        <taxon>Malacostraca</taxon>
        <taxon>Eumalacostraca</taxon>
        <taxon>Eucarida</taxon>
        <taxon>Decapoda</taxon>
        <taxon>Pleocyemata</taxon>
        <taxon>Anomura</taxon>
        <taxon>Galatheoidea</taxon>
        <taxon>Porcellanidae</taxon>
        <taxon>Petrolisthes</taxon>
    </lineage>
</organism>
<dbReference type="Proteomes" id="UP001286313">
    <property type="component" value="Unassembled WGS sequence"/>
</dbReference>
<accession>A0AAE1L1K0</accession>
<comment type="caution">
    <text evidence="2">The sequence shown here is derived from an EMBL/GenBank/DDBJ whole genome shotgun (WGS) entry which is preliminary data.</text>
</comment>
<feature type="domain" description="Mon2/Sec7/BIG1-like HUS" evidence="1">
    <location>
        <begin position="69"/>
        <end position="132"/>
    </location>
</feature>
<evidence type="ECO:0000259" key="1">
    <source>
        <dbReference type="Pfam" id="PF12783"/>
    </source>
</evidence>
<dbReference type="PANTHER" id="PTHR10663">
    <property type="entry name" value="GUANYL-NUCLEOTIDE EXCHANGE FACTOR"/>
    <property type="match status" value="1"/>
</dbReference>
<gene>
    <name evidence="2" type="ORF">Pcinc_003021</name>
</gene>
<feature type="domain" description="Mon2/Sec7/BIG1-like HUS" evidence="1">
    <location>
        <begin position="5"/>
        <end position="67"/>
    </location>
</feature>
<proteinExistence type="predicted"/>
<dbReference type="EMBL" id="JAWQEG010000223">
    <property type="protein sequence ID" value="KAK3893151.1"/>
    <property type="molecule type" value="Genomic_DNA"/>
</dbReference>
<keyword evidence="3" id="KW-1185">Reference proteome</keyword>
<name>A0AAE1L1K0_PETCI</name>
<evidence type="ECO:0000313" key="2">
    <source>
        <dbReference type="EMBL" id="KAK3893151.1"/>
    </source>
</evidence>
<reference evidence="2" key="1">
    <citation type="submission" date="2023-10" db="EMBL/GenBank/DDBJ databases">
        <title>Genome assemblies of two species of porcelain crab, Petrolisthes cinctipes and Petrolisthes manimaculis (Anomura: Porcellanidae).</title>
        <authorList>
            <person name="Angst P."/>
        </authorList>
    </citation>
    <scope>NUCLEOTIDE SEQUENCE</scope>
    <source>
        <strain evidence="2">PB745_01</strain>
        <tissue evidence="2">Gill</tissue>
    </source>
</reference>
<dbReference type="AlphaFoldDB" id="A0AAE1L1K0"/>
<protein>
    <recommendedName>
        <fullName evidence="1">Mon2/Sec7/BIG1-like HUS domain-containing protein</fullName>
    </recommendedName>
</protein>
<dbReference type="Pfam" id="PF12783">
    <property type="entry name" value="Sec7-like_HUS"/>
    <property type="match status" value="2"/>
</dbReference>